<dbReference type="AlphaFoldDB" id="A0AAV7LBG7"/>
<reference evidence="1" key="1">
    <citation type="journal article" date="2022" name="bioRxiv">
        <title>Sequencing and chromosome-scale assembly of the giantPleurodeles waltlgenome.</title>
        <authorList>
            <person name="Brown T."/>
            <person name="Elewa A."/>
            <person name="Iarovenko S."/>
            <person name="Subramanian E."/>
            <person name="Araus A.J."/>
            <person name="Petzold A."/>
            <person name="Susuki M."/>
            <person name="Suzuki K.-i.T."/>
            <person name="Hayashi T."/>
            <person name="Toyoda A."/>
            <person name="Oliveira C."/>
            <person name="Osipova E."/>
            <person name="Leigh N.D."/>
            <person name="Simon A."/>
            <person name="Yun M.H."/>
        </authorList>
    </citation>
    <scope>NUCLEOTIDE SEQUENCE</scope>
    <source>
        <strain evidence="1">20211129_DDA</strain>
        <tissue evidence="1">Liver</tissue>
    </source>
</reference>
<proteinExistence type="predicted"/>
<accession>A0AAV7LBG7</accession>
<keyword evidence="2" id="KW-1185">Reference proteome</keyword>
<comment type="caution">
    <text evidence="1">The sequence shown here is derived from an EMBL/GenBank/DDBJ whole genome shotgun (WGS) entry which is preliminary data.</text>
</comment>
<name>A0AAV7LBG7_PLEWA</name>
<dbReference type="Proteomes" id="UP001066276">
    <property type="component" value="Chromosome 11"/>
</dbReference>
<protein>
    <submittedName>
        <fullName evidence="1">Uncharacterized protein</fullName>
    </submittedName>
</protein>
<sequence length="126" mass="13782">MARHIGPLETRNTIARAAQLDRALTLSLSSDNSLGLGDERDSNTARLRAACGLTAPLGTSLAGFCLFTPGAYHRCQDVGRAPARSLWRPRAHCVFSGSVYYLLWRYVTSMALDVVIKFYDGFVSQA</sequence>
<organism evidence="1 2">
    <name type="scientific">Pleurodeles waltl</name>
    <name type="common">Iberian ribbed newt</name>
    <dbReference type="NCBI Taxonomy" id="8319"/>
    <lineage>
        <taxon>Eukaryota</taxon>
        <taxon>Metazoa</taxon>
        <taxon>Chordata</taxon>
        <taxon>Craniata</taxon>
        <taxon>Vertebrata</taxon>
        <taxon>Euteleostomi</taxon>
        <taxon>Amphibia</taxon>
        <taxon>Batrachia</taxon>
        <taxon>Caudata</taxon>
        <taxon>Salamandroidea</taxon>
        <taxon>Salamandridae</taxon>
        <taxon>Pleurodelinae</taxon>
        <taxon>Pleurodeles</taxon>
    </lineage>
</organism>
<evidence type="ECO:0000313" key="2">
    <source>
        <dbReference type="Proteomes" id="UP001066276"/>
    </source>
</evidence>
<dbReference type="EMBL" id="JANPWB010000015">
    <property type="protein sequence ID" value="KAJ1087737.1"/>
    <property type="molecule type" value="Genomic_DNA"/>
</dbReference>
<evidence type="ECO:0000313" key="1">
    <source>
        <dbReference type="EMBL" id="KAJ1087737.1"/>
    </source>
</evidence>
<gene>
    <name evidence="1" type="ORF">NDU88_000902</name>
</gene>